<evidence type="ECO:0000313" key="3">
    <source>
        <dbReference type="Proteomes" id="UP000254331"/>
    </source>
</evidence>
<evidence type="ECO:0000256" key="1">
    <source>
        <dbReference type="SAM" id="SignalP"/>
    </source>
</evidence>
<gene>
    <name evidence="2" type="ORF">NCTC10376_00812</name>
</gene>
<feature type="signal peptide" evidence="1">
    <location>
        <begin position="1"/>
        <end position="19"/>
    </location>
</feature>
<organism evidence="2 3">
    <name type="scientific">Proteus vulgaris</name>
    <dbReference type="NCBI Taxonomy" id="585"/>
    <lineage>
        <taxon>Bacteria</taxon>
        <taxon>Pseudomonadati</taxon>
        <taxon>Pseudomonadota</taxon>
        <taxon>Gammaproteobacteria</taxon>
        <taxon>Enterobacterales</taxon>
        <taxon>Morganellaceae</taxon>
        <taxon>Proteus</taxon>
    </lineage>
</organism>
<reference evidence="2 3" key="1">
    <citation type="submission" date="2018-06" db="EMBL/GenBank/DDBJ databases">
        <authorList>
            <consortium name="Pathogen Informatics"/>
            <person name="Doyle S."/>
        </authorList>
    </citation>
    <scope>NUCLEOTIDE SEQUENCE [LARGE SCALE GENOMIC DNA]</scope>
    <source>
        <strain evidence="2 3">NCTC10376</strain>
    </source>
</reference>
<evidence type="ECO:0000313" key="2">
    <source>
        <dbReference type="EMBL" id="SUC14980.1"/>
    </source>
</evidence>
<proteinExistence type="predicted"/>
<dbReference type="AlphaFoldDB" id="A0A379F5U6"/>
<keyword evidence="1" id="KW-0732">Signal</keyword>
<sequence>MKKLSILILSLLFSSYVSAQIHNKNIKNKTSINTYSQSKTNTTDSNRCVWPPCDDEW</sequence>
<name>A0A379F5U6_PROVU</name>
<accession>A0A379F5U6</accession>
<protein>
    <submittedName>
        <fullName evidence="2">Uncharacterized protein</fullName>
    </submittedName>
</protein>
<dbReference type="Proteomes" id="UP000254331">
    <property type="component" value="Unassembled WGS sequence"/>
</dbReference>
<dbReference type="EMBL" id="UGTW01000001">
    <property type="protein sequence ID" value="SUC14980.1"/>
    <property type="molecule type" value="Genomic_DNA"/>
</dbReference>
<feature type="chain" id="PRO_5017077613" evidence="1">
    <location>
        <begin position="20"/>
        <end position="57"/>
    </location>
</feature>